<keyword evidence="3" id="KW-1185">Reference proteome</keyword>
<dbReference type="GO" id="GO:0005654">
    <property type="term" value="C:nucleoplasm"/>
    <property type="evidence" value="ECO:0007669"/>
    <property type="project" value="TreeGrafter"/>
</dbReference>
<organism evidence="2 3">
    <name type="scientific">Oncorhynchus tshawytscha</name>
    <name type="common">Chinook salmon</name>
    <name type="synonym">Salmo tshawytscha</name>
    <dbReference type="NCBI Taxonomy" id="74940"/>
    <lineage>
        <taxon>Eukaryota</taxon>
        <taxon>Metazoa</taxon>
        <taxon>Chordata</taxon>
        <taxon>Craniata</taxon>
        <taxon>Vertebrata</taxon>
        <taxon>Euteleostomi</taxon>
        <taxon>Actinopterygii</taxon>
        <taxon>Neopterygii</taxon>
        <taxon>Teleostei</taxon>
        <taxon>Protacanthopterygii</taxon>
        <taxon>Salmoniformes</taxon>
        <taxon>Salmonidae</taxon>
        <taxon>Salmoninae</taxon>
        <taxon>Oncorhynchus</taxon>
    </lineage>
</organism>
<feature type="chain" id="PRO_5034914113" evidence="1">
    <location>
        <begin position="22"/>
        <end position="223"/>
    </location>
</feature>
<evidence type="ECO:0000313" key="3">
    <source>
        <dbReference type="Proteomes" id="UP000694402"/>
    </source>
</evidence>
<dbReference type="PANTHER" id="PTHR13383">
    <property type="entry name" value="RIBONUCLEASE H2 SUBUNIT B"/>
    <property type="match status" value="1"/>
</dbReference>
<dbReference type="Gene3D" id="1.10.20.120">
    <property type="match status" value="1"/>
</dbReference>
<dbReference type="AlphaFoldDB" id="A0A8C8EUD9"/>
<dbReference type="Proteomes" id="UP000694402">
    <property type="component" value="Unassembled WGS sequence"/>
</dbReference>
<sequence>RCPMVIFALLFVMSSLSSSLCDTILVQAKFQSVYHMVMDEDFPACTRLLSCTHSLASLHHVAEEKGQRSLFSPHKLMMTVNALGKTNISVGERVKSMTYVRDYLQYARGLISADISEDLRKALLKHLQLPELSSTKKVEHHSKLSDKSVEAGEDYTKFNSSDFARKKMSAAQKILAKVDKTGMKSMSAFFSTKGKAEKLNVRMVHQNLYVYVGVRGYTECTKH</sequence>
<evidence type="ECO:0000256" key="1">
    <source>
        <dbReference type="SAM" id="SignalP"/>
    </source>
</evidence>
<proteinExistence type="predicted"/>
<dbReference type="PANTHER" id="PTHR13383:SF11">
    <property type="entry name" value="RIBONUCLEASE H2 SUBUNIT B"/>
    <property type="match status" value="1"/>
</dbReference>
<reference evidence="2" key="2">
    <citation type="submission" date="2025-09" db="UniProtKB">
        <authorList>
            <consortium name="Ensembl"/>
        </authorList>
    </citation>
    <scope>IDENTIFICATION</scope>
</reference>
<dbReference type="GeneTree" id="ENSGT00990000211672"/>
<accession>A0A8C8EUD9</accession>
<feature type="signal peptide" evidence="1">
    <location>
        <begin position="1"/>
        <end position="21"/>
    </location>
</feature>
<dbReference type="GO" id="GO:0006401">
    <property type="term" value="P:RNA catabolic process"/>
    <property type="evidence" value="ECO:0007669"/>
    <property type="project" value="TreeGrafter"/>
</dbReference>
<dbReference type="GO" id="GO:0032299">
    <property type="term" value="C:ribonuclease H2 complex"/>
    <property type="evidence" value="ECO:0007669"/>
    <property type="project" value="InterPro"/>
</dbReference>
<dbReference type="InterPro" id="IPR040456">
    <property type="entry name" value="RNase_H2_suB"/>
</dbReference>
<keyword evidence="1" id="KW-0732">Signal</keyword>
<name>A0A8C8EUD9_ONCTS</name>
<evidence type="ECO:0000313" key="2">
    <source>
        <dbReference type="Ensembl" id="ENSOTSP00005024987.1"/>
    </source>
</evidence>
<protein>
    <submittedName>
        <fullName evidence="2">Uncharacterized protein</fullName>
    </submittedName>
</protein>
<dbReference type="Ensembl" id="ENSOTST00005027012.2">
    <property type="protein sequence ID" value="ENSOTSP00005024987.1"/>
    <property type="gene ID" value="ENSOTSG00005011778.2"/>
</dbReference>
<reference evidence="2" key="1">
    <citation type="submission" date="2025-08" db="UniProtKB">
        <authorList>
            <consortium name="Ensembl"/>
        </authorList>
    </citation>
    <scope>IDENTIFICATION</scope>
</reference>